<dbReference type="EMBL" id="JH930473">
    <property type="protein sequence ID" value="EKM54649.1"/>
    <property type="molecule type" value="Genomic_DNA"/>
</dbReference>
<accession>K5W6R3</accession>
<evidence type="ECO:0000256" key="1">
    <source>
        <dbReference type="SAM" id="MobiDB-lite"/>
    </source>
</evidence>
<dbReference type="AlphaFoldDB" id="K5W6R3"/>
<name>K5W6R3_PHACS</name>
<feature type="region of interest" description="Disordered" evidence="1">
    <location>
        <begin position="1"/>
        <end position="58"/>
    </location>
</feature>
<keyword evidence="3" id="KW-1185">Reference proteome</keyword>
<dbReference type="InParanoid" id="K5W6R3"/>
<dbReference type="OrthoDB" id="3270497at2759"/>
<evidence type="ECO:0000313" key="2">
    <source>
        <dbReference type="EMBL" id="EKM54649.1"/>
    </source>
</evidence>
<feature type="compositionally biased region" description="Polar residues" evidence="1">
    <location>
        <begin position="14"/>
        <end position="34"/>
    </location>
</feature>
<dbReference type="HOGENOM" id="CLU_1540607_0_0_1"/>
<evidence type="ECO:0000313" key="3">
    <source>
        <dbReference type="Proteomes" id="UP000008370"/>
    </source>
</evidence>
<dbReference type="KEGG" id="pco:PHACADRAFT_258641"/>
<dbReference type="RefSeq" id="XP_007397335.1">
    <property type="nucleotide sequence ID" value="XM_007397273.1"/>
</dbReference>
<sequence>MVKGSFITPFLLGSKSSDSTTEDQPQSVNSSRMSASRFPSLRRLETSSSDMCNMASRPTSLPVKLKSDYDAPAKSSSSSSNTLLHLKFSGPSFLDVVAKDRENKEPMYIIETVRDITTVYRLDHRTKEAIPASSVQWPQTIVKGKTSGRTVQIGNGRWRDTEDFLKFGTLANFA</sequence>
<protein>
    <submittedName>
        <fullName evidence="2">Uncharacterized protein</fullName>
    </submittedName>
</protein>
<organism evidence="2 3">
    <name type="scientific">Phanerochaete carnosa (strain HHB-10118-sp)</name>
    <name type="common">White-rot fungus</name>
    <name type="synonym">Peniophora carnosa</name>
    <dbReference type="NCBI Taxonomy" id="650164"/>
    <lineage>
        <taxon>Eukaryota</taxon>
        <taxon>Fungi</taxon>
        <taxon>Dikarya</taxon>
        <taxon>Basidiomycota</taxon>
        <taxon>Agaricomycotina</taxon>
        <taxon>Agaricomycetes</taxon>
        <taxon>Polyporales</taxon>
        <taxon>Phanerochaetaceae</taxon>
        <taxon>Phanerochaete</taxon>
    </lineage>
</organism>
<reference evidence="2 3" key="1">
    <citation type="journal article" date="2012" name="BMC Genomics">
        <title>Comparative genomics of the white-rot fungi, Phanerochaete carnosa and P. chrysosporium, to elucidate the genetic basis of the distinct wood types they colonize.</title>
        <authorList>
            <person name="Suzuki H."/>
            <person name="MacDonald J."/>
            <person name="Syed K."/>
            <person name="Salamov A."/>
            <person name="Hori C."/>
            <person name="Aerts A."/>
            <person name="Henrissat B."/>
            <person name="Wiebenga A."/>
            <person name="vanKuyk P.A."/>
            <person name="Barry K."/>
            <person name="Lindquist E."/>
            <person name="LaButti K."/>
            <person name="Lapidus A."/>
            <person name="Lucas S."/>
            <person name="Coutinho P."/>
            <person name="Gong Y."/>
            <person name="Samejima M."/>
            <person name="Mahadevan R."/>
            <person name="Abou-Zaid M."/>
            <person name="de Vries R.P."/>
            <person name="Igarashi K."/>
            <person name="Yadav J.S."/>
            <person name="Grigoriev I.V."/>
            <person name="Master E.R."/>
        </authorList>
    </citation>
    <scope>NUCLEOTIDE SEQUENCE [LARGE SCALE GENOMIC DNA]</scope>
    <source>
        <strain evidence="2 3">HHB-10118-sp</strain>
    </source>
</reference>
<gene>
    <name evidence="2" type="ORF">PHACADRAFT_258641</name>
</gene>
<dbReference type="Proteomes" id="UP000008370">
    <property type="component" value="Unassembled WGS sequence"/>
</dbReference>
<feature type="compositionally biased region" description="Polar residues" evidence="1">
    <location>
        <begin position="46"/>
        <end position="58"/>
    </location>
</feature>
<dbReference type="GeneID" id="18917171"/>
<proteinExistence type="predicted"/>